<accession>A0A1G6P115</accession>
<evidence type="ECO:0000313" key="1">
    <source>
        <dbReference type="EMBL" id="SDC73902.1"/>
    </source>
</evidence>
<reference evidence="1 2" key="1">
    <citation type="submission" date="2016-10" db="EMBL/GenBank/DDBJ databases">
        <authorList>
            <person name="de Groot N.N."/>
        </authorList>
    </citation>
    <scope>NUCLEOTIDE SEQUENCE [LARGE SCALE GENOMIC DNA]</scope>
    <source>
        <strain evidence="1 2">CPCC 100156</strain>
    </source>
</reference>
<keyword evidence="2" id="KW-1185">Reference proteome</keyword>
<gene>
    <name evidence="1" type="ORF">SAMN04487779_1002232</name>
</gene>
<dbReference type="EMBL" id="FMZX01000002">
    <property type="protein sequence ID" value="SDC73902.1"/>
    <property type="molecule type" value="Genomic_DNA"/>
</dbReference>
<dbReference type="Proteomes" id="UP000198925">
    <property type="component" value="Unassembled WGS sequence"/>
</dbReference>
<protein>
    <recommendedName>
        <fullName evidence="3">Crp-like helix-turn-helix domain-containing protein</fullName>
    </recommendedName>
</protein>
<proteinExistence type="predicted"/>
<sequence length="57" mass="6161">MDAAGVLQKAGLIRYARGQMEVTDRPSLEAASCECYHVVRREFTHLLGGSGAAVRPD</sequence>
<evidence type="ECO:0000313" key="2">
    <source>
        <dbReference type="Proteomes" id="UP000198925"/>
    </source>
</evidence>
<name>A0A1G6P115_9PROT</name>
<evidence type="ECO:0008006" key="3">
    <source>
        <dbReference type="Google" id="ProtNLM"/>
    </source>
</evidence>
<dbReference type="AlphaFoldDB" id="A0A1G6P115"/>
<organism evidence="1 2">
    <name type="scientific">Belnapia rosea</name>
    <dbReference type="NCBI Taxonomy" id="938405"/>
    <lineage>
        <taxon>Bacteria</taxon>
        <taxon>Pseudomonadati</taxon>
        <taxon>Pseudomonadota</taxon>
        <taxon>Alphaproteobacteria</taxon>
        <taxon>Acetobacterales</taxon>
        <taxon>Roseomonadaceae</taxon>
        <taxon>Belnapia</taxon>
    </lineage>
</organism>